<reference evidence="2" key="2">
    <citation type="submission" date="2010-05" db="EMBL/GenBank/DDBJ databases">
        <title>The Genome Sequence of Magnaporthe poae strain ATCC 64411.</title>
        <authorList>
            <consortium name="The Broad Institute Genome Sequencing Platform"/>
            <consortium name="Broad Institute Genome Sequencing Center for Infectious Disease"/>
            <person name="Ma L.-J."/>
            <person name="Dead R."/>
            <person name="Young S."/>
            <person name="Zeng Q."/>
            <person name="Koehrsen M."/>
            <person name="Alvarado L."/>
            <person name="Berlin A."/>
            <person name="Chapman S.B."/>
            <person name="Chen Z."/>
            <person name="Freedman E."/>
            <person name="Gellesch M."/>
            <person name="Goldberg J."/>
            <person name="Griggs A."/>
            <person name="Gujja S."/>
            <person name="Heilman E.R."/>
            <person name="Heiman D."/>
            <person name="Hepburn T."/>
            <person name="Howarth C."/>
            <person name="Jen D."/>
            <person name="Larson L."/>
            <person name="Mehta T."/>
            <person name="Neiman D."/>
            <person name="Pearson M."/>
            <person name="Roberts A."/>
            <person name="Saif S."/>
            <person name="Shea T."/>
            <person name="Shenoy N."/>
            <person name="Sisk P."/>
            <person name="Stolte C."/>
            <person name="Sykes S."/>
            <person name="Walk T."/>
            <person name="White J."/>
            <person name="Yandava C."/>
            <person name="Haas B."/>
            <person name="Nusbaum C."/>
            <person name="Birren B."/>
        </authorList>
    </citation>
    <scope>NUCLEOTIDE SEQUENCE</scope>
    <source>
        <strain evidence="2">ATCC 64411</strain>
    </source>
</reference>
<dbReference type="EnsemblFungi" id="MAPG_05756T0">
    <property type="protein sequence ID" value="MAPG_05756T0"/>
    <property type="gene ID" value="MAPG_05756"/>
</dbReference>
<feature type="region of interest" description="Disordered" evidence="1">
    <location>
        <begin position="85"/>
        <end position="130"/>
    </location>
</feature>
<accession>A0A0C4E090</accession>
<feature type="compositionally biased region" description="Basic and acidic residues" evidence="1">
    <location>
        <begin position="99"/>
        <end position="115"/>
    </location>
</feature>
<organism evidence="3 4">
    <name type="scientific">Magnaporthiopsis poae (strain ATCC 64411 / 73-15)</name>
    <name type="common">Kentucky bluegrass fungus</name>
    <name type="synonym">Magnaporthe poae</name>
    <dbReference type="NCBI Taxonomy" id="644358"/>
    <lineage>
        <taxon>Eukaryota</taxon>
        <taxon>Fungi</taxon>
        <taxon>Dikarya</taxon>
        <taxon>Ascomycota</taxon>
        <taxon>Pezizomycotina</taxon>
        <taxon>Sordariomycetes</taxon>
        <taxon>Sordariomycetidae</taxon>
        <taxon>Magnaporthales</taxon>
        <taxon>Magnaporthaceae</taxon>
        <taxon>Magnaporthiopsis</taxon>
    </lineage>
</organism>
<dbReference type="AlphaFoldDB" id="A0A0C4E090"/>
<evidence type="ECO:0000313" key="3">
    <source>
        <dbReference type="EnsemblFungi" id="MAPG_05756T0"/>
    </source>
</evidence>
<feature type="compositionally biased region" description="Basic residues" evidence="1">
    <location>
        <begin position="48"/>
        <end position="57"/>
    </location>
</feature>
<dbReference type="VEuPathDB" id="FungiDB:MAPG_05756"/>
<evidence type="ECO:0000313" key="4">
    <source>
        <dbReference type="Proteomes" id="UP000011715"/>
    </source>
</evidence>
<proteinExistence type="predicted"/>
<reference evidence="4" key="1">
    <citation type="submission" date="2010-05" db="EMBL/GenBank/DDBJ databases">
        <title>The genome sequence of Magnaporthe poae strain ATCC 64411.</title>
        <authorList>
            <person name="Ma L.-J."/>
            <person name="Dead R."/>
            <person name="Young S."/>
            <person name="Zeng Q."/>
            <person name="Koehrsen M."/>
            <person name="Alvarado L."/>
            <person name="Berlin A."/>
            <person name="Chapman S.B."/>
            <person name="Chen Z."/>
            <person name="Freedman E."/>
            <person name="Gellesch M."/>
            <person name="Goldberg J."/>
            <person name="Griggs A."/>
            <person name="Gujja S."/>
            <person name="Heilman E.R."/>
            <person name="Heiman D."/>
            <person name="Hepburn T."/>
            <person name="Howarth C."/>
            <person name="Jen D."/>
            <person name="Larson L."/>
            <person name="Mehta T."/>
            <person name="Neiman D."/>
            <person name="Pearson M."/>
            <person name="Roberts A."/>
            <person name="Saif S."/>
            <person name="Shea T."/>
            <person name="Shenoy N."/>
            <person name="Sisk P."/>
            <person name="Stolte C."/>
            <person name="Sykes S."/>
            <person name="Walk T."/>
            <person name="White J."/>
            <person name="Yandava C."/>
            <person name="Haas B."/>
            <person name="Nusbaum C."/>
            <person name="Birren B."/>
        </authorList>
    </citation>
    <scope>NUCLEOTIDE SEQUENCE [LARGE SCALE GENOMIC DNA]</scope>
    <source>
        <strain evidence="4">ATCC 64411 / 73-15</strain>
    </source>
</reference>
<feature type="compositionally biased region" description="Polar residues" evidence="1">
    <location>
        <begin position="85"/>
        <end position="94"/>
    </location>
</feature>
<evidence type="ECO:0000256" key="1">
    <source>
        <dbReference type="SAM" id="MobiDB-lite"/>
    </source>
</evidence>
<dbReference type="Proteomes" id="UP000011715">
    <property type="component" value="Unassembled WGS sequence"/>
</dbReference>
<feature type="region of interest" description="Disordered" evidence="1">
    <location>
        <begin position="17"/>
        <end position="66"/>
    </location>
</feature>
<dbReference type="EMBL" id="GL876969">
    <property type="protein sequence ID" value="KLU86746.1"/>
    <property type="molecule type" value="Genomic_DNA"/>
</dbReference>
<keyword evidence="4" id="KW-1185">Reference proteome</keyword>
<dbReference type="EMBL" id="ADBL01001375">
    <property type="status" value="NOT_ANNOTATED_CDS"/>
    <property type="molecule type" value="Genomic_DNA"/>
</dbReference>
<protein>
    <submittedName>
        <fullName evidence="2 3">Uncharacterized protein</fullName>
    </submittedName>
</protein>
<sequence>MSAISVCPLTGEQAKGWLPIDGCSSTRSWDESGNSGRPRKGQETKTSPGKKKKKKKAISFASGARPASRVRLPSFARFRPIFQRSGQKSTQLGQPRQAMLEDRTAGRCGRPDKARGGAKQAGAASPPVWSQAFDGKSEDAFFWSRPRSAVYSVGKVQHCGGALFINWYVCACRSLQ</sequence>
<feature type="compositionally biased region" description="Polar residues" evidence="1">
    <location>
        <begin position="23"/>
        <end position="35"/>
    </location>
</feature>
<reference evidence="3" key="4">
    <citation type="journal article" date="2015" name="G3 (Bethesda)">
        <title>Genome sequences of three phytopathogenic species of the Magnaporthaceae family of fungi.</title>
        <authorList>
            <person name="Okagaki L.H."/>
            <person name="Nunes C.C."/>
            <person name="Sailsbery J."/>
            <person name="Clay B."/>
            <person name="Brown D."/>
            <person name="John T."/>
            <person name="Oh Y."/>
            <person name="Young N."/>
            <person name="Fitzgerald M."/>
            <person name="Haas B.J."/>
            <person name="Zeng Q."/>
            <person name="Young S."/>
            <person name="Adiconis X."/>
            <person name="Fan L."/>
            <person name="Levin J.Z."/>
            <person name="Mitchell T.K."/>
            <person name="Okubara P.A."/>
            <person name="Farman M.L."/>
            <person name="Kohn L.M."/>
            <person name="Birren B."/>
            <person name="Ma L.-J."/>
            <person name="Dean R.A."/>
        </authorList>
    </citation>
    <scope>NUCLEOTIDE SEQUENCE</scope>
    <source>
        <strain evidence="3">ATCC 64411 / 73-15</strain>
    </source>
</reference>
<reference evidence="3" key="5">
    <citation type="submission" date="2015-06" db="UniProtKB">
        <authorList>
            <consortium name="EnsemblFungi"/>
        </authorList>
    </citation>
    <scope>IDENTIFICATION</scope>
    <source>
        <strain evidence="3">ATCC 64411</strain>
    </source>
</reference>
<gene>
    <name evidence="2" type="ORF">MAPG_05756</name>
</gene>
<name>A0A0C4E090_MAGP6</name>
<reference evidence="2" key="3">
    <citation type="submission" date="2011-03" db="EMBL/GenBank/DDBJ databases">
        <title>Annotation of Magnaporthe poae ATCC 64411.</title>
        <authorList>
            <person name="Ma L.-J."/>
            <person name="Dead R."/>
            <person name="Young S.K."/>
            <person name="Zeng Q."/>
            <person name="Gargeya S."/>
            <person name="Fitzgerald M."/>
            <person name="Haas B."/>
            <person name="Abouelleil A."/>
            <person name="Alvarado L."/>
            <person name="Arachchi H.M."/>
            <person name="Berlin A."/>
            <person name="Brown A."/>
            <person name="Chapman S.B."/>
            <person name="Chen Z."/>
            <person name="Dunbar C."/>
            <person name="Freedman E."/>
            <person name="Gearin G."/>
            <person name="Gellesch M."/>
            <person name="Goldberg J."/>
            <person name="Griggs A."/>
            <person name="Gujja S."/>
            <person name="Heiman D."/>
            <person name="Howarth C."/>
            <person name="Larson L."/>
            <person name="Lui A."/>
            <person name="MacDonald P.J.P."/>
            <person name="Mehta T."/>
            <person name="Montmayeur A."/>
            <person name="Murphy C."/>
            <person name="Neiman D."/>
            <person name="Pearson M."/>
            <person name="Priest M."/>
            <person name="Roberts A."/>
            <person name="Saif S."/>
            <person name="Shea T."/>
            <person name="Shenoy N."/>
            <person name="Sisk P."/>
            <person name="Stolte C."/>
            <person name="Sykes S."/>
            <person name="Yandava C."/>
            <person name="Wortman J."/>
            <person name="Nusbaum C."/>
            <person name="Birren B."/>
        </authorList>
    </citation>
    <scope>NUCLEOTIDE SEQUENCE</scope>
    <source>
        <strain evidence="2">ATCC 64411</strain>
    </source>
</reference>
<evidence type="ECO:0000313" key="2">
    <source>
        <dbReference type="EMBL" id="KLU86746.1"/>
    </source>
</evidence>